<evidence type="ECO:0000256" key="1">
    <source>
        <dbReference type="ARBA" id="ARBA00004651"/>
    </source>
</evidence>
<sequence>MKILKNYLYNAAYQVIAIIIPLITVPYISRILGSEAVGINSYTNSIMTYFVLFANLGMTVYGNRTIAYYRDSLEERSKKFWEIVVIKLIMGFLSFISLLIFISCYTSYSYFLILQSIQIIAATLDISWFFVGIEEFKKTVTRNIIVKIISTISIFSFVHSRNDLGLYILLLAVSTLVGNLTLWSYVKYYITSILFRNLKLKEHLSPILVLFIPQLAGSLFMTMNKLVLGNLSTLSQTGYFDNSDKVVRILLAFITAIGTVIFPRIANSFAKKDHQSVEKYLTLAFNIVNLVSFPIVAGVIAISHPFSSIYFGSNFDGIDLILSILVFELIFMGWSSIIGNQFLVAINKPTGLTISVFISVIVSLGISFVLVPIFGASGAAVSSVTGEFIIAIIQLMVVRKYINIFKLFSEIPYYFLSSFLMFLASIFVSHFVTGNLFTVLVQIVTGVTVYSLLIFIFKPKSIQEILSALFLKISLK</sequence>
<evidence type="ECO:0000256" key="3">
    <source>
        <dbReference type="ARBA" id="ARBA00022692"/>
    </source>
</evidence>
<keyword evidence="2" id="KW-1003">Cell membrane</keyword>
<feature type="transmembrane region" description="Helical" evidence="6">
    <location>
        <begin position="246"/>
        <end position="266"/>
    </location>
</feature>
<feature type="transmembrane region" description="Helical" evidence="6">
    <location>
        <begin position="164"/>
        <end position="186"/>
    </location>
</feature>
<feature type="transmembrane region" description="Helical" evidence="6">
    <location>
        <begin position="140"/>
        <end position="158"/>
    </location>
</feature>
<keyword evidence="3 6" id="KW-0812">Transmembrane</keyword>
<accession>A0A3Q9TDU8</accession>
<feature type="transmembrane region" description="Helical" evidence="6">
    <location>
        <begin position="351"/>
        <end position="374"/>
    </location>
</feature>
<reference evidence="7" key="1">
    <citation type="journal article" date="2019" name="FEMS Microbiol. Lett.">
        <title>High-throughput screening for texturing Lactococcus strains.</title>
        <authorList>
            <person name="Poulsen V.K."/>
            <person name="Derkx P."/>
            <person name="Oregaard G."/>
        </authorList>
    </citation>
    <scope>NUCLEOTIDE SEQUENCE</scope>
    <source>
        <strain evidence="7">Lll6</strain>
    </source>
</reference>
<feature type="transmembrane region" description="Helical" evidence="6">
    <location>
        <begin position="287"/>
        <end position="306"/>
    </location>
</feature>
<organism evidence="7">
    <name type="scientific">Lactococcus lactis</name>
    <dbReference type="NCBI Taxonomy" id="1358"/>
    <lineage>
        <taxon>Bacteria</taxon>
        <taxon>Bacillati</taxon>
        <taxon>Bacillota</taxon>
        <taxon>Bacilli</taxon>
        <taxon>Lactobacillales</taxon>
        <taxon>Streptococcaceae</taxon>
        <taxon>Lactococcus</taxon>
    </lineage>
</organism>
<dbReference type="EMBL" id="MH678629">
    <property type="protein sequence ID" value="AZY91862.1"/>
    <property type="molecule type" value="Genomic_DNA"/>
</dbReference>
<dbReference type="AlphaFoldDB" id="A0A3Q9TDU8"/>
<dbReference type="PANTHER" id="PTHR30250:SF11">
    <property type="entry name" value="O-ANTIGEN TRANSPORTER-RELATED"/>
    <property type="match status" value="1"/>
</dbReference>
<feature type="transmembrane region" description="Helical" evidence="6">
    <location>
        <begin position="411"/>
        <end position="431"/>
    </location>
</feature>
<evidence type="ECO:0000256" key="5">
    <source>
        <dbReference type="ARBA" id="ARBA00023136"/>
    </source>
</evidence>
<protein>
    <submittedName>
        <fullName evidence="7">Wzx</fullName>
    </submittedName>
</protein>
<evidence type="ECO:0000256" key="4">
    <source>
        <dbReference type="ARBA" id="ARBA00022989"/>
    </source>
</evidence>
<dbReference type="InterPro" id="IPR002797">
    <property type="entry name" value="Polysacc_synth"/>
</dbReference>
<keyword evidence="4 6" id="KW-1133">Transmembrane helix</keyword>
<keyword evidence="5 6" id="KW-0472">Membrane</keyword>
<feature type="transmembrane region" description="Helical" evidence="6">
    <location>
        <begin position="437"/>
        <end position="457"/>
    </location>
</feature>
<feature type="transmembrane region" description="Helical" evidence="6">
    <location>
        <begin position="380"/>
        <end position="399"/>
    </location>
</feature>
<name>A0A3Q9TDU8_9LACT</name>
<feature type="transmembrane region" description="Helical" evidence="6">
    <location>
        <begin position="41"/>
        <end position="62"/>
    </location>
</feature>
<feature type="transmembrane region" description="Helical" evidence="6">
    <location>
        <begin position="207"/>
        <end position="226"/>
    </location>
</feature>
<dbReference type="GO" id="GO:0005886">
    <property type="term" value="C:plasma membrane"/>
    <property type="evidence" value="ECO:0007669"/>
    <property type="project" value="UniProtKB-SubCell"/>
</dbReference>
<proteinExistence type="predicted"/>
<dbReference type="InterPro" id="IPR050833">
    <property type="entry name" value="Poly_Biosynth_Transport"/>
</dbReference>
<feature type="transmembrane region" description="Helical" evidence="6">
    <location>
        <begin position="7"/>
        <end position="29"/>
    </location>
</feature>
<comment type="subcellular location">
    <subcellularLocation>
        <location evidence="1">Cell membrane</location>
        <topology evidence="1">Multi-pass membrane protein</topology>
    </subcellularLocation>
</comment>
<evidence type="ECO:0000256" key="6">
    <source>
        <dbReference type="SAM" id="Phobius"/>
    </source>
</evidence>
<evidence type="ECO:0000256" key="2">
    <source>
        <dbReference type="ARBA" id="ARBA00022475"/>
    </source>
</evidence>
<dbReference type="CDD" id="cd13128">
    <property type="entry name" value="MATE_Wzx_like"/>
    <property type="match status" value="1"/>
</dbReference>
<feature type="transmembrane region" description="Helical" evidence="6">
    <location>
        <begin position="83"/>
        <end position="102"/>
    </location>
</feature>
<feature type="transmembrane region" description="Helical" evidence="6">
    <location>
        <begin position="318"/>
        <end position="339"/>
    </location>
</feature>
<dbReference type="Pfam" id="PF01943">
    <property type="entry name" value="Polysacc_synt"/>
    <property type="match status" value="1"/>
</dbReference>
<evidence type="ECO:0000313" key="7">
    <source>
        <dbReference type="EMBL" id="AZY91862.1"/>
    </source>
</evidence>
<feature type="transmembrane region" description="Helical" evidence="6">
    <location>
        <begin position="108"/>
        <end position="133"/>
    </location>
</feature>
<dbReference type="PANTHER" id="PTHR30250">
    <property type="entry name" value="PST FAMILY PREDICTED COLANIC ACID TRANSPORTER"/>
    <property type="match status" value="1"/>
</dbReference>